<dbReference type="PANTHER" id="PTHR33332">
    <property type="entry name" value="REVERSE TRANSCRIPTASE DOMAIN-CONTAINING PROTEIN"/>
    <property type="match status" value="1"/>
</dbReference>
<evidence type="ECO:0000313" key="1">
    <source>
        <dbReference type="EMBL" id="KAJ1085081.1"/>
    </source>
</evidence>
<organism evidence="1 2">
    <name type="scientific">Pleurodeles waltl</name>
    <name type="common">Iberian ribbed newt</name>
    <dbReference type="NCBI Taxonomy" id="8319"/>
    <lineage>
        <taxon>Eukaryota</taxon>
        <taxon>Metazoa</taxon>
        <taxon>Chordata</taxon>
        <taxon>Craniata</taxon>
        <taxon>Vertebrata</taxon>
        <taxon>Euteleostomi</taxon>
        <taxon>Amphibia</taxon>
        <taxon>Batrachia</taxon>
        <taxon>Caudata</taxon>
        <taxon>Salamandroidea</taxon>
        <taxon>Salamandridae</taxon>
        <taxon>Pleurodelinae</taxon>
        <taxon>Pleurodeles</taxon>
    </lineage>
</organism>
<comment type="caution">
    <text evidence="1">The sequence shown here is derived from an EMBL/GenBank/DDBJ whole genome shotgun (WGS) entry which is preliminary data.</text>
</comment>
<dbReference type="Proteomes" id="UP001066276">
    <property type="component" value="Chromosome 12"/>
</dbReference>
<sequence>MDNSRLKLNSDETEILILSSNPSAWDYSWWPAILGTAPTPTNHARNLGFILDSSLTLTQRGNAISSSCFNTLCMLRKIFRWIPTETRSTVTQALVSSRLDYCSDLYAGTTAKLLKKNFNVYRTPLHASSSTSHAITTSQAHLRDLHWLPVRKCFLGMVTPYLFAFADAKF</sequence>
<keyword evidence="2" id="KW-1185">Reference proteome</keyword>
<dbReference type="AlphaFoldDB" id="A0AAV7L058"/>
<accession>A0AAV7L058</accession>
<dbReference type="EMBL" id="JANPWB010000016">
    <property type="protein sequence ID" value="KAJ1085081.1"/>
    <property type="molecule type" value="Genomic_DNA"/>
</dbReference>
<protein>
    <submittedName>
        <fullName evidence="1">Uncharacterized protein</fullName>
    </submittedName>
</protein>
<evidence type="ECO:0000313" key="2">
    <source>
        <dbReference type="Proteomes" id="UP001066276"/>
    </source>
</evidence>
<gene>
    <name evidence="1" type="ORF">NDU88_005214</name>
</gene>
<proteinExistence type="predicted"/>
<reference evidence="1" key="1">
    <citation type="journal article" date="2022" name="bioRxiv">
        <title>Sequencing and chromosome-scale assembly of the giantPleurodeles waltlgenome.</title>
        <authorList>
            <person name="Brown T."/>
            <person name="Elewa A."/>
            <person name="Iarovenko S."/>
            <person name="Subramanian E."/>
            <person name="Araus A.J."/>
            <person name="Petzold A."/>
            <person name="Susuki M."/>
            <person name="Suzuki K.-i.T."/>
            <person name="Hayashi T."/>
            <person name="Toyoda A."/>
            <person name="Oliveira C."/>
            <person name="Osipova E."/>
            <person name="Leigh N.D."/>
            <person name="Simon A."/>
            <person name="Yun M.H."/>
        </authorList>
    </citation>
    <scope>NUCLEOTIDE SEQUENCE</scope>
    <source>
        <strain evidence="1">20211129_DDA</strain>
        <tissue evidence="1">Liver</tissue>
    </source>
</reference>
<name>A0AAV7L058_PLEWA</name>